<accession>A0A450S6A1</accession>
<evidence type="ECO:0000256" key="8">
    <source>
        <dbReference type="ARBA" id="ARBA00037998"/>
    </source>
</evidence>
<dbReference type="GO" id="GO:0006865">
    <property type="term" value="P:amino acid transport"/>
    <property type="evidence" value="ECO:0007669"/>
    <property type="project" value="UniProtKB-KW"/>
</dbReference>
<gene>
    <name evidence="11" type="ORF">BECKFM1743A_GA0114220_102125</name>
    <name evidence="12" type="ORF">BECKFM1743B_GA0114221_102764</name>
    <name evidence="10" type="ORF">BECKFM1743C_GA0114222_100454</name>
</gene>
<comment type="subcellular location">
    <subcellularLocation>
        <location evidence="1">Cell inner membrane</location>
        <topology evidence="1">Multi-pass membrane protein</topology>
    </subcellularLocation>
</comment>
<dbReference type="EMBL" id="CAADFA010000045">
    <property type="protein sequence ID" value="VFJ47424.1"/>
    <property type="molecule type" value="Genomic_DNA"/>
</dbReference>
<evidence type="ECO:0000256" key="5">
    <source>
        <dbReference type="ARBA" id="ARBA00022970"/>
    </source>
</evidence>
<protein>
    <submittedName>
        <fullName evidence="10">Branched-chain amino acid transport system permease protein</fullName>
    </submittedName>
</protein>
<dbReference type="InterPro" id="IPR052157">
    <property type="entry name" value="BCAA_transport_permease"/>
</dbReference>
<keyword evidence="4 9" id="KW-0812">Transmembrane</keyword>
<dbReference type="InterPro" id="IPR001851">
    <property type="entry name" value="ABC_transp_permease"/>
</dbReference>
<evidence type="ECO:0000256" key="7">
    <source>
        <dbReference type="ARBA" id="ARBA00023136"/>
    </source>
</evidence>
<keyword evidence="5" id="KW-0029">Amino-acid transport</keyword>
<evidence type="ECO:0000256" key="4">
    <source>
        <dbReference type="ARBA" id="ARBA00022692"/>
    </source>
</evidence>
<keyword evidence="2" id="KW-0813">Transport</keyword>
<feature type="transmembrane region" description="Helical" evidence="9">
    <location>
        <begin position="36"/>
        <end position="57"/>
    </location>
</feature>
<feature type="transmembrane region" description="Helical" evidence="9">
    <location>
        <begin position="274"/>
        <end position="296"/>
    </location>
</feature>
<evidence type="ECO:0000256" key="2">
    <source>
        <dbReference type="ARBA" id="ARBA00022448"/>
    </source>
</evidence>
<dbReference type="Pfam" id="PF02653">
    <property type="entry name" value="BPD_transp_2"/>
    <property type="match status" value="1"/>
</dbReference>
<dbReference type="AlphaFoldDB" id="A0A450S6A1"/>
<dbReference type="CDD" id="cd06582">
    <property type="entry name" value="TM_PBP1_LivH_like"/>
    <property type="match status" value="1"/>
</dbReference>
<dbReference type="EMBL" id="CAADEZ010000212">
    <property type="protein sequence ID" value="VFJ58333.1"/>
    <property type="molecule type" value="Genomic_DNA"/>
</dbReference>
<feature type="transmembrane region" description="Helical" evidence="9">
    <location>
        <begin position="97"/>
        <end position="115"/>
    </location>
</feature>
<evidence type="ECO:0000256" key="6">
    <source>
        <dbReference type="ARBA" id="ARBA00022989"/>
    </source>
</evidence>
<feature type="transmembrane region" description="Helical" evidence="9">
    <location>
        <begin position="190"/>
        <end position="213"/>
    </location>
</feature>
<evidence type="ECO:0000313" key="10">
    <source>
        <dbReference type="EMBL" id="VFJ47424.1"/>
    </source>
</evidence>
<keyword evidence="6 9" id="KW-1133">Transmembrane helix</keyword>
<dbReference type="PANTHER" id="PTHR11795">
    <property type="entry name" value="BRANCHED-CHAIN AMINO ACID TRANSPORT SYSTEM PERMEASE PROTEIN LIVH"/>
    <property type="match status" value="1"/>
</dbReference>
<keyword evidence="7 9" id="KW-0472">Membrane</keyword>
<reference evidence="10" key="1">
    <citation type="submission" date="2019-02" db="EMBL/GenBank/DDBJ databases">
        <authorList>
            <person name="Gruber-Vodicka R. H."/>
            <person name="Seah K. B. B."/>
        </authorList>
    </citation>
    <scope>NUCLEOTIDE SEQUENCE</scope>
    <source>
        <strain evidence="11">BECK_BZ163</strain>
        <strain evidence="12">BECK_BZ164</strain>
        <strain evidence="10">BECK_BZ165</strain>
    </source>
</reference>
<feature type="transmembrane region" description="Helical" evidence="9">
    <location>
        <begin position="143"/>
        <end position="162"/>
    </location>
</feature>
<evidence type="ECO:0000313" key="11">
    <source>
        <dbReference type="EMBL" id="VFJ58333.1"/>
    </source>
</evidence>
<comment type="similarity">
    <text evidence="8">Belongs to the binding-protein-dependent transport system permease family. LivHM subfamily.</text>
</comment>
<dbReference type="EMBL" id="CAADFL010000276">
    <property type="protein sequence ID" value="VFK13332.1"/>
    <property type="molecule type" value="Genomic_DNA"/>
</dbReference>
<dbReference type="PANTHER" id="PTHR11795:SF442">
    <property type="entry name" value="ABC TRANSPORTER ATP-BINDING PROTEIN"/>
    <property type="match status" value="1"/>
</dbReference>
<feature type="transmembrane region" description="Helical" evidence="9">
    <location>
        <begin position="225"/>
        <end position="253"/>
    </location>
</feature>
<feature type="transmembrane region" description="Helical" evidence="9">
    <location>
        <begin position="63"/>
        <end position="85"/>
    </location>
</feature>
<evidence type="ECO:0000256" key="9">
    <source>
        <dbReference type="SAM" id="Phobius"/>
    </source>
</evidence>
<organism evidence="10">
    <name type="scientific">Candidatus Kentrum sp. FM</name>
    <dbReference type="NCBI Taxonomy" id="2126340"/>
    <lineage>
        <taxon>Bacteria</taxon>
        <taxon>Pseudomonadati</taxon>
        <taxon>Pseudomonadota</taxon>
        <taxon>Gammaproteobacteria</taxon>
        <taxon>Candidatus Kentrum</taxon>
    </lineage>
</organism>
<evidence type="ECO:0000256" key="3">
    <source>
        <dbReference type="ARBA" id="ARBA00022475"/>
    </source>
</evidence>
<sequence length="309" mass="32676">MDSSLFLIQSLNGLQLGVLLFLLASGLTLTFGIMDLVNLAHGSLYMIGAFLAAWLTIVLDSFVMGVVLALPLTALVAWLLEISIVRRLYPRDHLDHILATFGLILCLDTLVHLTFGPEGYSVPLPSWLDGQVPLFGDALFPTYRLVIIAAGLLIAMGLYWVVRYTRMGMLIRAGAANRTMAAALGVNIEGLFTGVFVLGSVLAGLAGMLIAPIGGVSIGMGNDMIITAFVVVIVGGVGSMKGAFAVAILIGLLDTLGRSFLDDLLKLVMETSTAETVAPAVSSMLIYILMAVILSLRPQGLFPPVARSG</sequence>
<evidence type="ECO:0000256" key="1">
    <source>
        <dbReference type="ARBA" id="ARBA00004429"/>
    </source>
</evidence>
<keyword evidence="3" id="KW-1003">Cell membrane</keyword>
<dbReference type="GO" id="GO:0022857">
    <property type="term" value="F:transmembrane transporter activity"/>
    <property type="evidence" value="ECO:0007669"/>
    <property type="project" value="InterPro"/>
</dbReference>
<dbReference type="GO" id="GO:0005886">
    <property type="term" value="C:plasma membrane"/>
    <property type="evidence" value="ECO:0007669"/>
    <property type="project" value="UniProtKB-SubCell"/>
</dbReference>
<evidence type="ECO:0000313" key="12">
    <source>
        <dbReference type="EMBL" id="VFK13332.1"/>
    </source>
</evidence>
<name>A0A450S6A1_9GAMM</name>
<proteinExistence type="inferred from homology"/>
<feature type="transmembrane region" description="Helical" evidence="9">
    <location>
        <begin position="6"/>
        <end position="24"/>
    </location>
</feature>